<dbReference type="EMBL" id="SHMC01000002">
    <property type="protein sequence ID" value="TAA26841.1"/>
    <property type="molecule type" value="Genomic_DNA"/>
</dbReference>
<gene>
    <name evidence="1" type="ORF">EA660_06410</name>
</gene>
<dbReference type="AlphaFoldDB" id="A0A4Q8LDN5"/>
<organism evidence="1 2">
    <name type="scientific">Pseudoxanthomonas winnipegensis</name>
    <dbReference type="NCBI Taxonomy" id="2480810"/>
    <lineage>
        <taxon>Bacteria</taxon>
        <taxon>Pseudomonadati</taxon>
        <taxon>Pseudomonadota</taxon>
        <taxon>Gammaproteobacteria</taxon>
        <taxon>Lysobacterales</taxon>
        <taxon>Lysobacteraceae</taxon>
        <taxon>Pseudoxanthomonas</taxon>
    </lineage>
</organism>
<comment type="caution">
    <text evidence="1">The sequence shown here is derived from an EMBL/GenBank/DDBJ whole genome shotgun (WGS) entry which is preliminary data.</text>
</comment>
<accession>A0A4Q8LDN5</accession>
<evidence type="ECO:0000313" key="1">
    <source>
        <dbReference type="EMBL" id="TAA26841.1"/>
    </source>
</evidence>
<protein>
    <submittedName>
        <fullName evidence="1">Uncharacterized protein</fullName>
    </submittedName>
</protein>
<dbReference type="RefSeq" id="WP_130550694.1">
    <property type="nucleotide sequence ID" value="NZ_SHMC01000002.1"/>
</dbReference>
<dbReference type="OrthoDB" id="6058893at2"/>
<name>A0A4Q8LDN5_9GAMM</name>
<reference evidence="1 2" key="1">
    <citation type="submission" date="2019-02" db="EMBL/GenBank/DDBJ databases">
        <title>WGS of Pseudoxanthomonas species novum from clinical isolates.</title>
        <authorList>
            <person name="Bernier A.-M."/>
            <person name="Bernard K."/>
            <person name="Vachon A."/>
        </authorList>
    </citation>
    <scope>NUCLEOTIDE SEQUENCE [LARGE SCALE GENOMIC DNA]</scope>
    <source>
        <strain evidence="1 2">NML171200</strain>
    </source>
</reference>
<evidence type="ECO:0000313" key="2">
    <source>
        <dbReference type="Proteomes" id="UP000292627"/>
    </source>
</evidence>
<dbReference type="Proteomes" id="UP000292627">
    <property type="component" value="Unassembled WGS sequence"/>
</dbReference>
<proteinExistence type="predicted"/>
<sequence length="159" mass="17924">MYWKTWDEDRLTDALLHASAREGPPRQDDYLMVAGCLHHARSEVRERAILIGGLRWADPTLLGYFQGALATGSELDDENRRLMIECLVSDCMGRRAQVEPLRALLRWVMPTQPRDSLAAKAAYVGIELLSGRLEAGDYARIDYARVHLPGHEERGPAPE</sequence>